<dbReference type="InterPro" id="IPR013815">
    <property type="entry name" value="ATP_grasp_subdomain_1"/>
</dbReference>
<dbReference type="Gene3D" id="3.30.1490.20">
    <property type="entry name" value="ATP-grasp fold, A domain"/>
    <property type="match status" value="1"/>
</dbReference>
<comment type="function">
    <text evidence="2">Catalyzes the phosphorylation of pyruvate to phosphoenolpyruvate.</text>
</comment>
<dbReference type="RefSeq" id="WP_096409274.1">
    <property type="nucleotide sequence ID" value="NZ_AP017372.2"/>
</dbReference>
<evidence type="ECO:0000256" key="7">
    <source>
        <dbReference type="ARBA" id="ARBA00022679"/>
    </source>
</evidence>
<dbReference type="Proteomes" id="UP000218890">
    <property type="component" value="Chromosome"/>
</dbReference>
<evidence type="ECO:0000256" key="9">
    <source>
        <dbReference type="ARBA" id="ARBA00022741"/>
    </source>
</evidence>
<gene>
    <name evidence="16" type="ORF">HH1059_12270</name>
</gene>
<dbReference type="KEGG" id="hhk:HH1059_12270"/>
<evidence type="ECO:0000256" key="2">
    <source>
        <dbReference type="ARBA" id="ARBA00002988"/>
    </source>
</evidence>
<dbReference type="EC" id="2.7.9.2" evidence="5"/>
<proteinExistence type="inferred from homology"/>
<keyword evidence="11" id="KW-0067">ATP-binding</keyword>
<evidence type="ECO:0000256" key="8">
    <source>
        <dbReference type="ARBA" id="ARBA00022723"/>
    </source>
</evidence>
<accession>A0A120MZV6</accession>
<dbReference type="GO" id="GO:0005524">
    <property type="term" value="F:ATP binding"/>
    <property type="evidence" value="ECO:0007669"/>
    <property type="project" value="UniProtKB-KW"/>
</dbReference>
<organism evidence="16 17">
    <name type="scientific">Halorhodospira halochloris</name>
    <name type="common">Ectothiorhodospira halochloris</name>
    <dbReference type="NCBI Taxonomy" id="1052"/>
    <lineage>
        <taxon>Bacteria</taxon>
        <taxon>Pseudomonadati</taxon>
        <taxon>Pseudomonadota</taxon>
        <taxon>Gammaproteobacteria</taxon>
        <taxon>Chromatiales</taxon>
        <taxon>Ectothiorhodospiraceae</taxon>
        <taxon>Halorhodospira</taxon>
    </lineage>
</organism>
<comment type="pathway">
    <text evidence="3">Carbohydrate biosynthesis; gluconeogenesis.</text>
</comment>
<evidence type="ECO:0000256" key="6">
    <source>
        <dbReference type="ARBA" id="ARBA00021623"/>
    </source>
</evidence>
<dbReference type="PANTHER" id="PTHR43030">
    <property type="entry name" value="PHOSPHOENOLPYRUVATE SYNTHASE"/>
    <property type="match status" value="1"/>
</dbReference>
<dbReference type="EMBL" id="AP017372">
    <property type="protein sequence ID" value="BAU57923.2"/>
    <property type="molecule type" value="Genomic_DNA"/>
</dbReference>
<evidence type="ECO:0000256" key="12">
    <source>
        <dbReference type="ARBA" id="ARBA00022842"/>
    </source>
</evidence>
<reference evidence="16" key="1">
    <citation type="submission" date="2016-02" db="EMBL/GenBank/DDBJ databases">
        <title>Halorhodospira halochloris DSM-1059 complete genome, version 2.</title>
        <authorList>
            <person name="Tsukatani Y."/>
        </authorList>
    </citation>
    <scope>NUCLEOTIDE SEQUENCE</scope>
    <source>
        <strain evidence="16">DSM 1059</strain>
    </source>
</reference>
<dbReference type="PANTHER" id="PTHR43030:SF1">
    <property type="entry name" value="PHOSPHOENOLPYRUVATE SYNTHASE"/>
    <property type="match status" value="1"/>
</dbReference>
<feature type="domain" description="Pyruvate phosphate dikinase AMP/ATP-binding" evidence="15">
    <location>
        <begin position="308"/>
        <end position="678"/>
    </location>
</feature>
<evidence type="ECO:0000256" key="5">
    <source>
        <dbReference type="ARBA" id="ARBA00011996"/>
    </source>
</evidence>
<keyword evidence="17" id="KW-1185">Reference proteome</keyword>
<dbReference type="SUPFAM" id="SSF56059">
    <property type="entry name" value="Glutathione synthetase ATP-binding domain-like"/>
    <property type="match status" value="1"/>
</dbReference>
<evidence type="ECO:0000256" key="10">
    <source>
        <dbReference type="ARBA" id="ARBA00022777"/>
    </source>
</evidence>
<dbReference type="Pfam" id="PF01326">
    <property type="entry name" value="PPDK_N"/>
    <property type="match status" value="1"/>
</dbReference>
<evidence type="ECO:0000259" key="15">
    <source>
        <dbReference type="Pfam" id="PF01326"/>
    </source>
</evidence>
<keyword evidence="12" id="KW-0460">Magnesium</keyword>
<evidence type="ECO:0000256" key="11">
    <source>
        <dbReference type="ARBA" id="ARBA00022840"/>
    </source>
</evidence>
<evidence type="ECO:0000256" key="1">
    <source>
        <dbReference type="ARBA" id="ARBA00001946"/>
    </source>
</evidence>
<name>A0A120MZV6_HALHR</name>
<evidence type="ECO:0000256" key="13">
    <source>
        <dbReference type="ARBA" id="ARBA00033470"/>
    </source>
</evidence>
<evidence type="ECO:0000313" key="17">
    <source>
        <dbReference type="Proteomes" id="UP000218890"/>
    </source>
</evidence>
<dbReference type="InterPro" id="IPR002192">
    <property type="entry name" value="PPDK_AMP/ATP-bd"/>
</dbReference>
<comment type="similarity">
    <text evidence="4">Belongs to the PEP-utilizing enzyme family.</text>
</comment>
<evidence type="ECO:0000256" key="3">
    <source>
        <dbReference type="ARBA" id="ARBA00004742"/>
    </source>
</evidence>
<dbReference type="GO" id="GO:0008986">
    <property type="term" value="F:pyruvate, water dikinase activity"/>
    <property type="evidence" value="ECO:0007669"/>
    <property type="project" value="UniProtKB-EC"/>
</dbReference>
<dbReference type="AlphaFoldDB" id="A0A120MZV6"/>
<comment type="catalytic activity">
    <reaction evidence="14">
        <text>pyruvate + ATP + H2O = phosphoenolpyruvate + AMP + phosphate + 2 H(+)</text>
        <dbReference type="Rhea" id="RHEA:11364"/>
        <dbReference type="ChEBI" id="CHEBI:15361"/>
        <dbReference type="ChEBI" id="CHEBI:15377"/>
        <dbReference type="ChEBI" id="CHEBI:15378"/>
        <dbReference type="ChEBI" id="CHEBI:30616"/>
        <dbReference type="ChEBI" id="CHEBI:43474"/>
        <dbReference type="ChEBI" id="CHEBI:58702"/>
        <dbReference type="ChEBI" id="CHEBI:456215"/>
        <dbReference type="EC" id="2.7.9.2"/>
    </reaction>
</comment>
<evidence type="ECO:0000313" key="16">
    <source>
        <dbReference type="EMBL" id="BAU57923.2"/>
    </source>
</evidence>
<keyword evidence="8" id="KW-0479">Metal-binding</keyword>
<evidence type="ECO:0000256" key="14">
    <source>
        <dbReference type="ARBA" id="ARBA00047700"/>
    </source>
</evidence>
<dbReference type="InterPro" id="IPR006319">
    <property type="entry name" value="PEP_synth"/>
</dbReference>
<protein>
    <recommendedName>
        <fullName evidence="6">Phosphoenolpyruvate synthase</fullName>
        <ecNumber evidence="5">2.7.9.2</ecNumber>
    </recommendedName>
    <alternativeName>
        <fullName evidence="13">Pyruvate, water dikinase</fullName>
    </alternativeName>
</protein>
<sequence length="911" mass="102884">MGMDDYCPTVRVSTGLEGLDEVLDSLRIGDNVVWRVEDLADYRRFIRPFVDAAKQQGRSIIYLRYGQHEPFLTDEPNVRVVDIDALGGFEGFTREVYQLISDHGSGAFYVCDCLSDLLEAWATDYMVGNFFRVVCPYLFELDTVAYFALLPQRHSHTTLARIRATTQVMIDVRCSAEELHVQPVKVWQRYSPTMFLPHRWLDDQFVPVIDSHDATRLQAELERRHQSQRQRRLLDYWDRLFLEATEVIASRAQPHRQDPRLGERYEQVKERILNVLVSRDARIRDLASRYLELEDLLAVRARMVSSGTIGGKAVGMLLARKILQYEGAQQIGTRLEPHDSHYLGSDAYYAYIVHNGWWPILMRQRCAGEYYSAGRELHQAMLSGEMPPEIRTELERLLDHYGQYPILVRSSSLHEDGFDNAFAGKYESIFCVNQGSPEQRLEQLEEAIRRIYASTMSEDALVYRMQRGLADQEEPMALLLQRVNGRYHGKYYFPDAAAVGISRNIFVWDSDMDPSAGMLRLVMGLGTRAVDRIGGDHACVVGLDQPSKRPFRDRDDLYRFSQHQVDVLDVAANELATLSLRDLTKSDDDLPLSRLAEFDRRASAQAKSMGDTSAVWRLTFTPLLRDKGFVDLARSILRTLEEAYEHPVDIELTIHFDADGNSFVNLVQCRPLPTLGSAIPRPMPAELPPAQLFFATQGHFMGGNIDLNIERVVHVDGHKYSQLSTSQKYQVARIVGAINRSLVTGFDDRNRSAPRSISVEAEAGAGVDPEARLLLIGPGRWGTSSPELGVPVRFADINNVAALVEVAELGGDLIPDLSYGSHFFQDLVESGIAYIALFPADSDTTYNPHWLEEGAAACRQELPLDASAHEPVDPEVAAAIDYYVITDKTLRLVSDVVAQRMLCYLEEPSSI</sequence>
<comment type="cofactor">
    <cofactor evidence="1">
        <name>Mg(2+)</name>
        <dbReference type="ChEBI" id="CHEBI:18420"/>
    </cofactor>
</comment>
<keyword evidence="10" id="KW-0418">Kinase</keyword>
<keyword evidence="7" id="KW-0808">Transferase</keyword>
<evidence type="ECO:0000256" key="4">
    <source>
        <dbReference type="ARBA" id="ARBA00007837"/>
    </source>
</evidence>
<keyword evidence="9" id="KW-0547">Nucleotide-binding</keyword>
<dbReference type="OrthoDB" id="9812167at2"/>
<dbReference type="GO" id="GO:0046872">
    <property type="term" value="F:metal ion binding"/>
    <property type="evidence" value="ECO:0007669"/>
    <property type="project" value="UniProtKB-KW"/>
</dbReference>